<dbReference type="STRING" id="675120.N1PIT7"/>
<protein>
    <submittedName>
        <fullName evidence="2">Uncharacterized protein</fullName>
    </submittedName>
</protein>
<dbReference type="AlphaFoldDB" id="N1PIT7"/>
<dbReference type="Proteomes" id="UP000016933">
    <property type="component" value="Unassembled WGS sequence"/>
</dbReference>
<evidence type="ECO:0000313" key="3">
    <source>
        <dbReference type="Proteomes" id="UP000016933"/>
    </source>
</evidence>
<dbReference type="OrthoDB" id="10254730at2759"/>
<sequence>MTHTSNREINNAMKDRPLHLIEVSDDGSREDSPPSSGAQTPAACRPLLRHAQAMHTWPNLRLSDATHLNNLREQNMLEAAMNSPSRSLSYDALSHLKQVQDELEDVAFTPKPTRHGPSAESPLRSRRPPALRRVSHEVREREQSLQREVEALRDQLREQEDKKRAESMLVGFVFNRILEQQRTRMAVQQQLLNKLGALDLKGTGLPETFSRRKDN</sequence>
<proteinExistence type="predicted"/>
<keyword evidence="3" id="KW-1185">Reference proteome</keyword>
<gene>
    <name evidence="2" type="ORF">DOTSEDRAFT_72968</name>
</gene>
<feature type="region of interest" description="Disordered" evidence="1">
    <location>
        <begin position="108"/>
        <end position="145"/>
    </location>
</feature>
<reference evidence="3" key="1">
    <citation type="journal article" date="2012" name="PLoS Genet.">
        <title>The genomes of the fungal plant pathogens Cladosporium fulvum and Dothistroma septosporum reveal adaptation to different hosts and lifestyles but also signatures of common ancestry.</title>
        <authorList>
            <person name="de Wit P.J.G.M."/>
            <person name="van der Burgt A."/>
            <person name="Oekmen B."/>
            <person name="Stergiopoulos I."/>
            <person name="Abd-Elsalam K.A."/>
            <person name="Aerts A.L."/>
            <person name="Bahkali A.H."/>
            <person name="Beenen H.G."/>
            <person name="Chettri P."/>
            <person name="Cox M.P."/>
            <person name="Datema E."/>
            <person name="de Vries R.P."/>
            <person name="Dhillon B."/>
            <person name="Ganley A.R."/>
            <person name="Griffiths S.A."/>
            <person name="Guo Y."/>
            <person name="Hamelin R.C."/>
            <person name="Henrissat B."/>
            <person name="Kabir M.S."/>
            <person name="Jashni M.K."/>
            <person name="Kema G."/>
            <person name="Klaubauf S."/>
            <person name="Lapidus A."/>
            <person name="Levasseur A."/>
            <person name="Lindquist E."/>
            <person name="Mehrabi R."/>
            <person name="Ohm R.A."/>
            <person name="Owen T.J."/>
            <person name="Salamov A."/>
            <person name="Schwelm A."/>
            <person name="Schijlen E."/>
            <person name="Sun H."/>
            <person name="van den Burg H.A."/>
            <person name="van Ham R.C.H.J."/>
            <person name="Zhang S."/>
            <person name="Goodwin S.B."/>
            <person name="Grigoriev I.V."/>
            <person name="Collemare J."/>
            <person name="Bradshaw R.E."/>
        </authorList>
    </citation>
    <scope>NUCLEOTIDE SEQUENCE [LARGE SCALE GENOMIC DNA]</scope>
    <source>
        <strain evidence="3">NZE10 / CBS 128990</strain>
    </source>
</reference>
<evidence type="ECO:0000313" key="2">
    <source>
        <dbReference type="EMBL" id="EME42044.1"/>
    </source>
</evidence>
<organism evidence="2 3">
    <name type="scientific">Dothistroma septosporum (strain NZE10 / CBS 128990)</name>
    <name type="common">Red band needle blight fungus</name>
    <name type="synonym">Mycosphaerella pini</name>
    <dbReference type="NCBI Taxonomy" id="675120"/>
    <lineage>
        <taxon>Eukaryota</taxon>
        <taxon>Fungi</taxon>
        <taxon>Dikarya</taxon>
        <taxon>Ascomycota</taxon>
        <taxon>Pezizomycotina</taxon>
        <taxon>Dothideomycetes</taxon>
        <taxon>Dothideomycetidae</taxon>
        <taxon>Mycosphaerellales</taxon>
        <taxon>Mycosphaerellaceae</taxon>
        <taxon>Dothistroma</taxon>
    </lineage>
</organism>
<dbReference type="HOGENOM" id="CLU_1283230_0_0_1"/>
<dbReference type="EMBL" id="KB446541">
    <property type="protein sequence ID" value="EME42044.1"/>
    <property type="molecule type" value="Genomic_DNA"/>
</dbReference>
<evidence type="ECO:0000256" key="1">
    <source>
        <dbReference type="SAM" id="MobiDB-lite"/>
    </source>
</evidence>
<reference evidence="2 3" key="2">
    <citation type="journal article" date="2012" name="PLoS Pathog.">
        <title>Diverse lifestyles and strategies of plant pathogenesis encoded in the genomes of eighteen Dothideomycetes fungi.</title>
        <authorList>
            <person name="Ohm R.A."/>
            <person name="Feau N."/>
            <person name="Henrissat B."/>
            <person name="Schoch C.L."/>
            <person name="Horwitz B.A."/>
            <person name="Barry K.W."/>
            <person name="Condon B.J."/>
            <person name="Copeland A.C."/>
            <person name="Dhillon B."/>
            <person name="Glaser F."/>
            <person name="Hesse C.N."/>
            <person name="Kosti I."/>
            <person name="LaButti K."/>
            <person name="Lindquist E.A."/>
            <person name="Lucas S."/>
            <person name="Salamov A.A."/>
            <person name="Bradshaw R.E."/>
            <person name="Ciuffetti L."/>
            <person name="Hamelin R.C."/>
            <person name="Kema G.H.J."/>
            <person name="Lawrence C."/>
            <person name="Scott J.A."/>
            <person name="Spatafora J.W."/>
            <person name="Turgeon B.G."/>
            <person name="de Wit P.J.G.M."/>
            <person name="Zhong S."/>
            <person name="Goodwin S.B."/>
            <person name="Grigoriev I.V."/>
        </authorList>
    </citation>
    <scope>NUCLEOTIDE SEQUENCE [LARGE SCALE GENOMIC DNA]</scope>
    <source>
        <strain evidence="3">NZE10 / CBS 128990</strain>
    </source>
</reference>
<name>N1PIT7_DOTSN</name>
<feature type="compositionally biased region" description="Basic and acidic residues" evidence="1">
    <location>
        <begin position="134"/>
        <end position="145"/>
    </location>
</feature>
<accession>N1PIT7</accession>